<protein>
    <submittedName>
        <fullName evidence="2">Uncharacterized protein</fullName>
    </submittedName>
</protein>
<gene>
    <name evidence="2" type="ORF">PCOR1329_LOCUS67216</name>
</gene>
<feature type="region of interest" description="Disordered" evidence="1">
    <location>
        <begin position="70"/>
        <end position="147"/>
    </location>
</feature>
<comment type="caution">
    <text evidence="2">The sequence shown here is derived from an EMBL/GenBank/DDBJ whole genome shotgun (WGS) entry which is preliminary data.</text>
</comment>
<dbReference type="EMBL" id="CAUYUJ010018703">
    <property type="protein sequence ID" value="CAK0885666.1"/>
    <property type="molecule type" value="Genomic_DNA"/>
</dbReference>
<feature type="region of interest" description="Disordered" evidence="1">
    <location>
        <begin position="1"/>
        <end position="29"/>
    </location>
</feature>
<sequence>MTSAGPGLRSSVKRKSCSAQPAGKDNIPSMNHRVMSCRALWLWPLVWEPALAHTAPAGALGAPSLVYTKQRPSQRRITASKRGLPATSHPSVGQRGPARRSPAQRGPAQRKAEPWQLSATVDPRGQVRTDPSTGWSASGRRDSPHPMLLARPVLGPGAVYTARKAYTQLWAQDGPGQALRTSLRSDVVEKMQHREKSPPQPQTPSFCDTSRASSLRERPAGQSWRRRQD</sequence>
<evidence type="ECO:0000256" key="1">
    <source>
        <dbReference type="SAM" id="MobiDB-lite"/>
    </source>
</evidence>
<dbReference type="Proteomes" id="UP001189429">
    <property type="component" value="Unassembled WGS sequence"/>
</dbReference>
<accession>A0ABN9WGU5</accession>
<feature type="compositionally biased region" description="Basic and acidic residues" evidence="1">
    <location>
        <begin position="186"/>
        <end position="197"/>
    </location>
</feature>
<evidence type="ECO:0000313" key="2">
    <source>
        <dbReference type="EMBL" id="CAK0885666.1"/>
    </source>
</evidence>
<proteinExistence type="predicted"/>
<keyword evidence="3" id="KW-1185">Reference proteome</keyword>
<evidence type="ECO:0000313" key="3">
    <source>
        <dbReference type="Proteomes" id="UP001189429"/>
    </source>
</evidence>
<reference evidence="2" key="1">
    <citation type="submission" date="2023-10" db="EMBL/GenBank/DDBJ databases">
        <authorList>
            <person name="Chen Y."/>
            <person name="Shah S."/>
            <person name="Dougan E. K."/>
            <person name="Thang M."/>
            <person name="Chan C."/>
        </authorList>
    </citation>
    <scope>NUCLEOTIDE SEQUENCE [LARGE SCALE GENOMIC DNA]</scope>
</reference>
<feature type="compositionally biased region" description="Polar residues" evidence="1">
    <location>
        <begin position="203"/>
        <end position="213"/>
    </location>
</feature>
<feature type="region of interest" description="Disordered" evidence="1">
    <location>
        <begin position="173"/>
        <end position="229"/>
    </location>
</feature>
<organism evidence="2 3">
    <name type="scientific">Prorocentrum cordatum</name>
    <dbReference type="NCBI Taxonomy" id="2364126"/>
    <lineage>
        <taxon>Eukaryota</taxon>
        <taxon>Sar</taxon>
        <taxon>Alveolata</taxon>
        <taxon>Dinophyceae</taxon>
        <taxon>Prorocentrales</taxon>
        <taxon>Prorocentraceae</taxon>
        <taxon>Prorocentrum</taxon>
    </lineage>
</organism>
<name>A0ABN9WGU5_9DINO</name>